<proteinExistence type="predicted"/>
<keyword evidence="2" id="KW-1185">Reference proteome</keyword>
<gene>
    <name evidence="1" type="ORF">SAMN05216406_12739</name>
</gene>
<evidence type="ECO:0000313" key="1">
    <source>
        <dbReference type="EMBL" id="SDU14019.1"/>
    </source>
</evidence>
<dbReference type="AlphaFoldDB" id="A0A1H2G314"/>
<accession>A0A1H2G314</accession>
<sequence length="139" mass="15953">METNQRKLFDLNLSEEQEQIIFKNIKEFRGVGTTLESALGALIMGQYFGWRVLKILHNPLTYRRYEKILGLNFQDVCPETTGYSETKSVGYAITQKIGSFWAVVMGKRKVEDKGLIENQGEVEKHVTKHIADNAEEVKK</sequence>
<dbReference type="KEGG" id="nur:ATY38_13585"/>
<dbReference type="Proteomes" id="UP000182882">
    <property type="component" value="Unassembled WGS sequence"/>
</dbReference>
<name>A0A1H2G314_9PROT</name>
<evidence type="ECO:0000313" key="2">
    <source>
        <dbReference type="Proteomes" id="UP000182882"/>
    </source>
</evidence>
<reference evidence="2" key="1">
    <citation type="submission" date="2016-10" db="EMBL/GenBank/DDBJ databases">
        <authorList>
            <person name="Varghese N."/>
            <person name="Submissions S."/>
        </authorList>
    </citation>
    <scope>NUCLEOTIDE SEQUENCE [LARGE SCALE GENOMIC DNA]</scope>
    <source>
        <strain evidence="2">Nm10</strain>
    </source>
</reference>
<protein>
    <submittedName>
        <fullName evidence="1">Uncharacterized protein</fullName>
    </submittedName>
</protein>
<organism evidence="1 2">
    <name type="scientific">Nitrosomonas ureae</name>
    <dbReference type="NCBI Taxonomy" id="44577"/>
    <lineage>
        <taxon>Bacteria</taxon>
        <taxon>Pseudomonadati</taxon>
        <taxon>Pseudomonadota</taxon>
        <taxon>Betaproteobacteria</taxon>
        <taxon>Nitrosomonadales</taxon>
        <taxon>Nitrosomonadaceae</taxon>
        <taxon>Nitrosomonas</taxon>
    </lineage>
</organism>
<dbReference type="EMBL" id="FNLN01000027">
    <property type="protein sequence ID" value="SDU14019.1"/>
    <property type="molecule type" value="Genomic_DNA"/>
</dbReference>
<dbReference type="RefSeq" id="WP_062559762.1">
    <property type="nucleotide sequence ID" value="NZ_CP013341.1"/>
</dbReference>